<dbReference type="Proteomes" id="UP000184499">
    <property type="component" value="Unassembled WGS sequence"/>
</dbReference>
<evidence type="ECO:0000313" key="2">
    <source>
        <dbReference type="Proteomes" id="UP000184499"/>
    </source>
</evidence>
<proteinExistence type="predicted"/>
<dbReference type="RefSeq" id="XP_067477689.1">
    <property type="nucleotide sequence ID" value="XM_067622888.1"/>
</dbReference>
<dbReference type="OMA" id="ARTLEWY"/>
<sequence>MAKHSQKHHFIPRFILRKFAPEQQPPARPATSHSRASSQRDFLVNKIDLHIPVLTQRPVSTEFALVDMYRDPGFSENPYHLEDKLATLEGKASKIINKACKAFAGGSTLSLKRIEVDTLRKFLFLMKYRNGGMFDRYNHDDAQSYEADDRARMLLYMHNKGFTKPRDVWFDNLRHMLDVELDAGKKWRETLRHQIYPDDAAMFEHHLLHSFMAFCEPETPAEEFLLTENAFGIFEGPCSTTVNLLSGNPEMSLYTEFHNFAPIAPRLIIILRSFLLPFPGDEGIAQGLRAELLEAQRAAHHHPEMAGSMLVDLPIRPCETSYHHSVIDSSAAFHQNDQFHFQCFRLSSAHVATINNLFLEEAYPTGSIVYHSPVSLRASLERYFRETDPGMKQVLNVPNNKRRLYFDALRKILVDMGGSTECRIHPFNLSAARIRVHMAMNVGLLVGVQLLESQKPGCLPLVYCLLKPKATHQTFWYDVNQASLLMVLRTKVDRAIFQSKLTEGGKRVARYQRDIFFGMFPNERQWLFWKIARNMSKCDVGDNLDPIPKLDLEGPEDNFWGPTTATRGTR</sequence>
<dbReference type="Pfam" id="PF14022">
    <property type="entry name" value="DUF4238"/>
    <property type="match status" value="1"/>
</dbReference>
<dbReference type="VEuPathDB" id="FungiDB:ASPBRDRAFT_31336"/>
<keyword evidence="2" id="KW-1185">Reference proteome</keyword>
<evidence type="ECO:0008006" key="3">
    <source>
        <dbReference type="Google" id="ProtNLM"/>
    </source>
</evidence>
<name>A0A1L9UFL7_ASPBC</name>
<reference evidence="2" key="1">
    <citation type="journal article" date="2017" name="Genome Biol.">
        <title>Comparative genomics reveals high biological diversity and specific adaptations in the industrially and medically important fungal genus Aspergillus.</title>
        <authorList>
            <person name="de Vries R.P."/>
            <person name="Riley R."/>
            <person name="Wiebenga A."/>
            <person name="Aguilar-Osorio G."/>
            <person name="Amillis S."/>
            <person name="Uchima C.A."/>
            <person name="Anderluh G."/>
            <person name="Asadollahi M."/>
            <person name="Askin M."/>
            <person name="Barry K."/>
            <person name="Battaglia E."/>
            <person name="Bayram O."/>
            <person name="Benocci T."/>
            <person name="Braus-Stromeyer S.A."/>
            <person name="Caldana C."/>
            <person name="Canovas D."/>
            <person name="Cerqueira G.C."/>
            <person name="Chen F."/>
            <person name="Chen W."/>
            <person name="Choi C."/>
            <person name="Clum A."/>
            <person name="Dos Santos R.A."/>
            <person name="Damasio A.R."/>
            <person name="Diallinas G."/>
            <person name="Emri T."/>
            <person name="Fekete E."/>
            <person name="Flipphi M."/>
            <person name="Freyberg S."/>
            <person name="Gallo A."/>
            <person name="Gournas C."/>
            <person name="Habgood R."/>
            <person name="Hainaut M."/>
            <person name="Harispe M.L."/>
            <person name="Henrissat B."/>
            <person name="Hilden K.S."/>
            <person name="Hope R."/>
            <person name="Hossain A."/>
            <person name="Karabika E."/>
            <person name="Karaffa L."/>
            <person name="Karanyi Z."/>
            <person name="Krasevec N."/>
            <person name="Kuo A."/>
            <person name="Kusch H."/>
            <person name="LaButti K."/>
            <person name="Lagendijk E.L."/>
            <person name="Lapidus A."/>
            <person name="Levasseur A."/>
            <person name="Lindquist E."/>
            <person name="Lipzen A."/>
            <person name="Logrieco A.F."/>
            <person name="MacCabe A."/>
            <person name="Maekelae M.R."/>
            <person name="Malavazi I."/>
            <person name="Melin P."/>
            <person name="Meyer V."/>
            <person name="Mielnichuk N."/>
            <person name="Miskei M."/>
            <person name="Molnar A.P."/>
            <person name="Mule G."/>
            <person name="Ngan C.Y."/>
            <person name="Orejas M."/>
            <person name="Orosz E."/>
            <person name="Ouedraogo J.P."/>
            <person name="Overkamp K.M."/>
            <person name="Park H.-S."/>
            <person name="Perrone G."/>
            <person name="Piumi F."/>
            <person name="Punt P.J."/>
            <person name="Ram A.F."/>
            <person name="Ramon A."/>
            <person name="Rauscher S."/>
            <person name="Record E."/>
            <person name="Riano-Pachon D.M."/>
            <person name="Robert V."/>
            <person name="Roehrig J."/>
            <person name="Ruller R."/>
            <person name="Salamov A."/>
            <person name="Salih N.S."/>
            <person name="Samson R.A."/>
            <person name="Sandor E."/>
            <person name="Sanguinetti M."/>
            <person name="Schuetze T."/>
            <person name="Sepcic K."/>
            <person name="Shelest E."/>
            <person name="Sherlock G."/>
            <person name="Sophianopoulou V."/>
            <person name="Squina F.M."/>
            <person name="Sun H."/>
            <person name="Susca A."/>
            <person name="Todd R.B."/>
            <person name="Tsang A."/>
            <person name="Unkles S.E."/>
            <person name="van de Wiele N."/>
            <person name="van Rossen-Uffink D."/>
            <person name="Oliveira J.V."/>
            <person name="Vesth T.C."/>
            <person name="Visser J."/>
            <person name="Yu J.-H."/>
            <person name="Zhou M."/>
            <person name="Andersen M.R."/>
            <person name="Archer D.B."/>
            <person name="Baker S.E."/>
            <person name="Benoit I."/>
            <person name="Brakhage A.A."/>
            <person name="Braus G.H."/>
            <person name="Fischer R."/>
            <person name="Frisvad J.C."/>
            <person name="Goldman G.H."/>
            <person name="Houbraken J."/>
            <person name="Oakley B."/>
            <person name="Pocsi I."/>
            <person name="Scazzocchio C."/>
            <person name="Seiboth B."/>
            <person name="vanKuyk P.A."/>
            <person name="Wortman J."/>
            <person name="Dyer P.S."/>
            <person name="Grigoriev I.V."/>
        </authorList>
    </citation>
    <scope>NUCLEOTIDE SEQUENCE [LARGE SCALE GENOMIC DNA]</scope>
    <source>
        <strain evidence="2">CBS 101740 / IMI 381727 / IBT 21946</strain>
    </source>
</reference>
<dbReference type="InterPro" id="IPR025332">
    <property type="entry name" value="DUF4238"/>
</dbReference>
<dbReference type="EMBL" id="KV878686">
    <property type="protein sequence ID" value="OJJ70441.1"/>
    <property type="molecule type" value="Genomic_DNA"/>
</dbReference>
<dbReference type="GeneID" id="93575376"/>
<accession>A0A1L9UFL7</accession>
<dbReference type="AlphaFoldDB" id="A0A1L9UFL7"/>
<protein>
    <recommendedName>
        <fullName evidence="3">DUF4238 domain-containing protein</fullName>
    </recommendedName>
</protein>
<dbReference type="OrthoDB" id="5340163at2759"/>
<organism evidence="1 2">
    <name type="scientific">Aspergillus brasiliensis (strain CBS 101740 / IMI 381727 / IBT 21946)</name>
    <dbReference type="NCBI Taxonomy" id="767769"/>
    <lineage>
        <taxon>Eukaryota</taxon>
        <taxon>Fungi</taxon>
        <taxon>Dikarya</taxon>
        <taxon>Ascomycota</taxon>
        <taxon>Pezizomycotina</taxon>
        <taxon>Eurotiomycetes</taxon>
        <taxon>Eurotiomycetidae</taxon>
        <taxon>Eurotiales</taxon>
        <taxon>Aspergillaceae</taxon>
        <taxon>Aspergillus</taxon>
        <taxon>Aspergillus subgen. Circumdati</taxon>
    </lineage>
</organism>
<evidence type="ECO:0000313" key="1">
    <source>
        <dbReference type="EMBL" id="OJJ70441.1"/>
    </source>
</evidence>
<gene>
    <name evidence="1" type="ORF">ASPBRDRAFT_31336</name>
</gene>